<dbReference type="HOGENOM" id="CLU_064263_0_0_4"/>
<dbReference type="RefSeq" id="WP_004196528.1">
    <property type="nucleotide sequence ID" value="NC_006349.2"/>
</dbReference>
<dbReference type="PANTHER" id="PTHR42194:SF1">
    <property type="entry name" value="UPF0276 PROTEIN HI_1600"/>
    <property type="match status" value="1"/>
</dbReference>
<dbReference type="PATRIC" id="fig|243160.12.peg.3520"/>
<dbReference type="AlphaFoldDB" id="A0A0H2W8U8"/>
<dbReference type="KEGG" id="bma:BMAA0025"/>
<proteinExistence type="predicted"/>
<gene>
    <name evidence="1" type="ordered locus">BMAA0025</name>
</gene>
<dbReference type="EMBL" id="CP000011">
    <property type="protein sequence ID" value="AAU45535.1"/>
    <property type="molecule type" value="Genomic_DNA"/>
</dbReference>
<dbReference type="SUPFAM" id="SSF51658">
    <property type="entry name" value="Xylose isomerase-like"/>
    <property type="match status" value="1"/>
</dbReference>
<dbReference type="Gene3D" id="3.20.20.150">
    <property type="entry name" value="Divalent-metal-dependent TIM barrel enzymes"/>
    <property type="match status" value="1"/>
</dbReference>
<dbReference type="Pfam" id="PF05114">
    <property type="entry name" value="MbnB_TglH_ChrH"/>
    <property type="match status" value="1"/>
</dbReference>
<evidence type="ECO:0000313" key="2">
    <source>
        <dbReference type="Proteomes" id="UP000006693"/>
    </source>
</evidence>
<sequence>MKAFDRDAGAPRIGLAYGPGMAEFAARHAHLVDYIEVPFELLRFSPTIAELQQTIPFVLHCASLSVAGFVPPDDSTVDAIERTAVRTGTPWIGEHLAYISADPIGEALGGTHEPTSLSYTLCPQLSDETVRRVADNLAVLAPRFPVPLIVENSPQYFSIPGSTMGMTDFIRAIADRCDVGLLLDLSHFLITAYNTGADVHREFARLPLERVVEVHLSGMSIQSGAAWDDHSLPASPILFELLERLLAVARPRALTFEYNWSPYFPLSVLTSHIERARALMGLA</sequence>
<dbReference type="InterPro" id="IPR036237">
    <property type="entry name" value="Xyl_isomerase-like_sf"/>
</dbReference>
<evidence type="ECO:0008006" key="3">
    <source>
        <dbReference type="Google" id="ProtNLM"/>
    </source>
</evidence>
<dbReference type="InterPro" id="IPR007801">
    <property type="entry name" value="MbnB/TglH/ChrH"/>
</dbReference>
<dbReference type="Proteomes" id="UP000006693">
    <property type="component" value="Chromosome 2"/>
</dbReference>
<name>A0A0H2W8U8_BURMA</name>
<dbReference type="eggNOG" id="COG3220">
    <property type="taxonomic scope" value="Bacteria"/>
</dbReference>
<dbReference type="GeneID" id="93062089"/>
<organism evidence="1 2">
    <name type="scientific">Burkholderia mallei (strain ATCC 23344)</name>
    <dbReference type="NCBI Taxonomy" id="243160"/>
    <lineage>
        <taxon>Bacteria</taxon>
        <taxon>Pseudomonadati</taxon>
        <taxon>Pseudomonadota</taxon>
        <taxon>Betaproteobacteria</taxon>
        <taxon>Burkholderiales</taxon>
        <taxon>Burkholderiaceae</taxon>
        <taxon>Burkholderia</taxon>
        <taxon>pseudomallei group</taxon>
    </lineage>
</organism>
<protein>
    <recommendedName>
        <fullName evidence="3">DUF692 domain-containing protein</fullName>
    </recommendedName>
</protein>
<reference evidence="1 2" key="1">
    <citation type="journal article" date="2004" name="Proc. Natl. Acad. Sci. U.S.A.">
        <title>Structural flexibility in the Burkholderia mallei genome.</title>
        <authorList>
            <person name="Nierman W.C."/>
            <person name="DeShazer D."/>
            <person name="Kim H.S."/>
            <person name="Tettelin H."/>
            <person name="Nelson K.E."/>
            <person name="Feldblyum T."/>
            <person name="Ulrich R.L."/>
            <person name="Ronning C.M."/>
            <person name="Brinkac L.M."/>
            <person name="Daugherty S.C."/>
            <person name="Davidsen T.D."/>
            <person name="Deboy R.T."/>
            <person name="Dimitrov G."/>
            <person name="Dodson R.J."/>
            <person name="Durkin A.S."/>
            <person name="Gwinn M.L."/>
            <person name="Haft D.H."/>
            <person name="Khouri H."/>
            <person name="Kolonay J.F."/>
            <person name="Madupu R."/>
            <person name="Mohammoud Y."/>
            <person name="Nelson W.C."/>
            <person name="Radune D."/>
            <person name="Romero C.M."/>
            <person name="Sarria S."/>
            <person name="Selengut J."/>
            <person name="Shamblin C."/>
            <person name="Sullivan S.A."/>
            <person name="White O."/>
            <person name="Yu Y."/>
            <person name="Zafar N."/>
            <person name="Zhou L."/>
            <person name="Fraser C.M."/>
        </authorList>
    </citation>
    <scope>NUCLEOTIDE SEQUENCE [LARGE SCALE GENOMIC DNA]</scope>
    <source>
        <strain evidence="1 2">ATCC 23344</strain>
    </source>
</reference>
<evidence type="ECO:0000313" key="1">
    <source>
        <dbReference type="EMBL" id="AAU45535.1"/>
    </source>
</evidence>
<keyword evidence="2" id="KW-1185">Reference proteome</keyword>
<accession>A0A0H2W8U8</accession>
<dbReference type="PANTHER" id="PTHR42194">
    <property type="entry name" value="UPF0276 PROTEIN HI_1600"/>
    <property type="match status" value="1"/>
</dbReference>